<dbReference type="NCBIfam" id="TIGR01352">
    <property type="entry name" value="tonB_Cterm"/>
    <property type="match status" value="1"/>
</dbReference>
<dbReference type="Proteomes" id="UP000463961">
    <property type="component" value="Chromosome"/>
</dbReference>
<keyword evidence="5" id="KW-0997">Cell inner membrane</keyword>
<feature type="compositionally biased region" description="Polar residues" evidence="10">
    <location>
        <begin position="78"/>
        <end position="94"/>
    </location>
</feature>
<feature type="region of interest" description="Disordered" evidence="10">
    <location>
        <begin position="132"/>
        <end position="153"/>
    </location>
</feature>
<name>A0A679I8L4_9RHOO</name>
<dbReference type="EMBL" id="AP022345">
    <property type="protein sequence ID" value="BBU68440.1"/>
    <property type="molecule type" value="Genomic_DNA"/>
</dbReference>
<dbReference type="GO" id="GO:0055085">
    <property type="term" value="P:transmembrane transport"/>
    <property type="evidence" value="ECO:0007669"/>
    <property type="project" value="InterPro"/>
</dbReference>
<evidence type="ECO:0000313" key="13">
    <source>
        <dbReference type="Proteomes" id="UP000463961"/>
    </source>
</evidence>
<dbReference type="SUPFAM" id="SSF74653">
    <property type="entry name" value="TolA/TonB C-terminal domain"/>
    <property type="match status" value="1"/>
</dbReference>
<dbReference type="PANTHER" id="PTHR33446:SF11">
    <property type="entry name" value="TONB3"/>
    <property type="match status" value="1"/>
</dbReference>
<evidence type="ECO:0000256" key="1">
    <source>
        <dbReference type="ARBA" id="ARBA00004383"/>
    </source>
</evidence>
<keyword evidence="7" id="KW-0653">Protein transport</keyword>
<accession>A0A679I8L4</accession>
<evidence type="ECO:0000256" key="4">
    <source>
        <dbReference type="ARBA" id="ARBA00022475"/>
    </source>
</evidence>
<dbReference type="InterPro" id="IPR006260">
    <property type="entry name" value="TonB/TolA_C"/>
</dbReference>
<dbReference type="OrthoDB" id="9803361at2"/>
<dbReference type="Pfam" id="PF03544">
    <property type="entry name" value="TonB_C"/>
    <property type="match status" value="1"/>
</dbReference>
<evidence type="ECO:0000256" key="7">
    <source>
        <dbReference type="ARBA" id="ARBA00022927"/>
    </source>
</evidence>
<dbReference type="InterPro" id="IPR037682">
    <property type="entry name" value="TonB_C"/>
</dbReference>
<dbReference type="Gene3D" id="3.30.1150.10">
    <property type="match status" value="1"/>
</dbReference>
<evidence type="ECO:0000256" key="11">
    <source>
        <dbReference type="SAM" id="Phobius"/>
    </source>
</evidence>
<keyword evidence="6 11" id="KW-0812">Transmembrane</keyword>
<comment type="similarity">
    <text evidence="2">Belongs to the TonB family.</text>
</comment>
<dbReference type="GO" id="GO:0015031">
    <property type="term" value="P:protein transport"/>
    <property type="evidence" value="ECO:0007669"/>
    <property type="project" value="UniProtKB-KW"/>
</dbReference>
<evidence type="ECO:0000256" key="3">
    <source>
        <dbReference type="ARBA" id="ARBA00022448"/>
    </source>
</evidence>
<dbReference type="RefSeq" id="WP_162050771.1">
    <property type="nucleotide sequence ID" value="NZ_AP019011.1"/>
</dbReference>
<protein>
    <submittedName>
        <fullName evidence="12">Uncharacterized protein</fullName>
    </submittedName>
</protein>
<keyword evidence="9 11" id="KW-0472">Membrane</keyword>
<keyword evidence="13" id="KW-1185">Reference proteome</keyword>
<proteinExistence type="inferred from homology"/>
<keyword evidence="4" id="KW-1003">Cell membrane</keyword>
<comment type="subcellular location">
    <subcellularLocation>
        <location evidence="1">Cell inner membrane</location>
        <topology evidence="1">Single-pass membrane protein</topology>
        <orientation evidence="1">Periplasmic side</orientation>
    </subcellularLocation>
</comment>
<evidence type="ECO:0000256" key="2">
    <source>
        <dbReference type="ARBA" id="ARBA00006555"/>
    </source>
</evidence>
<dbReference type="GO" id="GO:0031992">
    <property type="term" value="F:energy transducer activity"/>
    <property type="evidence" value="ECO:0007669"/>
    <property type="project" value="TreeGrafter"/>
</dbReference>
<reference evidence="13" key="1">
    <citation type="submission" date="2020-01" db="EMBL/GenBank/DDBJ databases">
        <title>Phosphoaccumulans saitamaens gen. nov., sp. nov., a polyphosphate accumulating bacterium isolated from surface river water.</title>
        <authorList>
            <person name="Watanabe K."/>
            <person name="Suda W."/>
        </authorList>
    </citation>
    <scope>NUCLEOTIDE SEQUENCE [LARGE SCALE GENOMIC DNA]</scope>
    <source>
        <strain evidence="13">ICHIAU1</strain>
    </source>
</reference>
<organism evidence="12 13">
    <name type="scientific">Fluviibacter phosphoraccumulans</name>
    <dbReference type="NCBI Taxonomy" id="1751046"/>
    <lineage>
        <taxon>Bacteria</taxon>
        <taxon>Pseudomonadati</taxon>
        <taxon>Pseudomonadota</taxon>
        <taxon>Betaproteobacteria</taxon>
        <taxon>Rhodocyclales</taxon>
        <taxon>Fluviibacteraceae</taxon>
        <taxon>Fluviibacter</taxon>
    </lineage>
</organism>
<keyword evidence="3" id="KW-0813">Transport</keyword>
<evidence type="ECO:0000256" key="5">
    <source>
        <dbReference type="ARBA" id="ARBA00022519"/>
    </source>
</evidence>
<evidence type="ECO:0000256" key="10">
    <source>
        <dbReference type="SAM" id="MobiDB-lite"/>
    </source>
</evidence>
<evidence type="ECO:0000256" key="9">
    <source>
        <dbReference type="ARBA" id="ARBA00023136"/>
    </source>
</evidence>
<gene>
    <name evidence="12" type="ORF">ICHIAU1_07230</name>
</gene>
<feature type="transmembrane region" description="Helical" evidence="11">
    <location>
        <begin position="36"/>
        <end position="58"/>
    </location>
</feature>
<dbReference type="InterPro" id="IPR051045">
    <property type="entry name" value="TonB-dependent_transducer"/>
</dbReference>
<dbReference type="PANTHER" id="PTHR33446">
    <property type="entry name" value="PROTEIN TONB-RELATED"/>
    <property type="match status" value="1"/>
</dbReference>
<evidence type="ECO:0000256" key="8">
    <source>
        <dbReference type="ARBA" id="ARBA00022989"/>
    </source>
</evidence>
<feature type="compositionally biased region" description="Polar residues" evidence="10">
    <location>
        <begin position="132"/>
        <end position="147"/>
    </location>
</feature>
<feature type="region of interest" description="Disordered" evidence="10">
    <location>
        <begin position="74"/>
        <end position="104"/>
    </location>
</feature>
<evidence type="ECO:0000256" key="6">
    <source>
        <dbReference type="ARBA" id="ARBA00022692"/>
    </source>
</evidence>
<sequence length="267" mass="29227">MSVAPNTTPHRPQPTDELEAWSPKALGWRLLFSDRLLWLALGISFIGHLVILAPRYGIKLPERGDKSLTVSFRAASQAPPQTNRQTPSVTSKTPSPRKPARPDVIKAVPIPSATATSNTILLGAADLASRAASSPSTVAPNQTASGSNGSGRRVALNANTKDYRYSQYLSDWRNKVERIGAMNYPEEARGRFFGSLVLSVALRPDGNVDRIMVVRSSGNKVLDDAAKRIVMMASPFAPFPPDIRKETDYLDITRTWNFTRGDALETR</sequence>
<keyword evidence="8 11" id="KW-1133">Transmembrane helix</keyword>
<dbReference type="GO" id="GO:0098797">
    <property type="term" value="C:plasma membrane protein complex"/>
    <property type="evidence" value="ECO:0007669"/>
    <property type="project" value="TreeGrafter"/>
</dbReference>
<evidence type="ECO:0000313" key="12">
    <source>
        <dbReference type="EMBL" id="BBU68440.1"/>
    </source>
</evidence>
<dbReference type="AlphaFoldDB" id="A0A679I8L4"/>